<dbReference type="OrthoDB" id="9793325at2"/>
<keyword evidence="2" id="KW-0560">Oxidoreductase</keyword>
<dbReference type="PANTHER" id="PTHR43669">
    <property type="entry name" value="5-KETO-D-GLUCONATE 5-REDUCTASE"/>
    <property type="match status" value="1"/>
</dbReference>
<sequence>MKLGIEGKRALVTASSSGIGKAVAQRLSAEGVQIVIHGLDRRSVDQTASAIIGDGGSAERVVGDLSTPEGAAAIVAEVAARGDIDILVNTAFEQGDDAPDWLSTPELGWERCYATNVLSAVRTIRAFVPAMRRKGWGRIINLSGASPFLPSADIPDFQASAAALANLTISLARSLGGTGVTANLISPAPILAVGQRAPSARPSSKEGNRTGRLTRQPDKTEEFSAAAALLASRLADSTTGTNLHIGGDNTHALPTTH</sequence>
<dbReference type="RefSeq" id="WP_116468086.1">
    <property type="nucleotide sequence ID" value="NZ_QENQ01000001.1"/>
</dbReference>
<dbReference type="PRINTS" id="PR00080">
    <property type="entry name" value="SDRFAMILY"/>
</dbReference>
<dbReference type="Pfam" id="PF13561">
    <property type="entry name" value="adh_short_C2"/>
    <property type="match status" value="1"/>
</dbReference>
<comment type="caution">
    <text evidence="4">The sequence shown here is derived from an EMBL/GenBank/DDBJ whole genome shotgun (WGS) entry which is preliminary data.</text>
</comment>
<organism evidence="4 5">
    <name type="scientific">Sphingomonas pokkalii</name>
    <dbReference type="NCBI Taxonomy" id="2175090"/>
    <lineage>
        <taxon>Bacteria</taxon>
        <taxon>Pseudomonadati</taxon>
        <taxon>Pseudomonadota</taxon>
        <taxon>Alphaproteobacteria</taxon>
        <taxon>Sphingomonadales</taxon>
        <taxon>Sphingomonadaceae</taxon>
        <taxon>Sphingomonas</taxon>
    </lineage>
</organism>
<dbReference type="SUPFAM" id="SSF51735">
    <property type="entry name" value="NAD(P)-binding Rossmann-fold domains"/>
    <property type="match status" value="1"/>
</dbReference>
<dbReference type="EMBL" id="QENQ01000001">
    <property type="protein sequence ID" value="PVX28638.1"/>
    <property type="molecule type" value="Genomic_DNA"/>
</dbReference>
<accession>A0A2U0SB78</accession>
<dbReference type="AlphaFoldDB" id="A0A2U0SB78"/>
<dbReference type="Gene3D" id="3.40.50.720">
    <property type="entry name" value="NAD(P)-binding Rossmann-like Domain"/>
    <property type="match status" value="1"/>
</dbReference>
<dbReference type="PANTHER" id="PTHR43669:SF3">
    <property type="entry name" value="ALCOHOL DEHYDROGENASE, PUTATIVE (AFU_ORTHOLOGUE AFUA_3G03445)-RELATED"/>
    <property type="match status" value="1"/>
</dbReference>
<protein>
    <submittedName>
        <fullName evidence="4">Short-chain dehydrogenase</fullName>
    </submittedName>
</protein>
<comment type="similarity">
    <text evidence="1">Belongs to the short-chain dehydrogenases/reductases (SDR) family.</text>
</comment>
<feature type="compositionally biased region" description="Basic and acidic residues" evidence="3">
    <location>
        <begin position="203"/>
        <end position="220"/>
    </location>
</feature>
<evidence type="ECO:0000256" key="2">
    <source>
        <dbReference type="ARBA" id="ARBA00023002"/>
    </source>
</evidence>
<dbReference type="CDD" id="cd05233">
    <property type="entry name" value="SDR_c"/>
    <property type="match status" value="1"/>
</dbReference>
<evidence type="ECO:0000256" key="1">
    <source>
        <dbReference type="ARBA" id="ARBA00006484"/>
    </source>
</evidence>
<reference evidence="4 5" key="1">
    <citation type="submission" date="2018-05" db="EMBL/GenBank/DDBJ databases">
        <title>Description of Sphingomonas pokkalii sp nov, isolated from the rhizosphere of saline tolerant pokkali rice and its draft genome analysis.</title>
        <authorList>
            <person name="Menon R."/>
            <person name="Kumari S."/>
            <person name="Rameshkumar N."/>
        </authorList>
    </citation>
    <scope>NUCLEOTIDE SEQUENCE [LARGE SCALE GENOMIC DNA]</scope>
    <source>
        <strain evidence="4 5">L3B27</strain>
    </source>
</reference>
<dbReference type="InterPro" id="IPR002347">
    <property type="entry name" value="SDR_fam"/>
</dbReference>
<gene>
    <name evidence="4" type="ORF">DD559_04240</name>
</gene>
<evidence type="ECO:0000313" key="4">
    <source>
        <dbReference type="EMBL" id="PVX28638.1"/>
    </source>
</evidence>
<dbReference type="Proteomes" id="UP000245890">
    <property type="component" value="Unassembled WGS sequence"/>
</dbReference>
<keyword evidence="5" id="KW-1185">Reference proteome</keyword>
<name>A0A2U0SB78_9SPHN</name>
<dbReference type="GO" id="GO:0016491">
    <property type="term" value="F:oxidoreductase activity"/>
    <property type="evidence" value="ECO:0007669"/>
    <property type="project" value="UniProtKB-KW"/>
</dbReference>
<dbReference type="InterPro" id="IPR036291">
    <property type="entry name" value="NAD(P)-bd_dom_sf"/>
</dbReference>
<feature type="region of interest" description="Disordered" evidence="3">
    <location>
        <begin position="195"/>
        <end position="220"/>
    </location>
</feature>
<evidence type="ECO:0000313" key="5">
    <source>
        <dbReference type="Proteomes" id="UP000245890"/>
    </source>
</evidence>
<proteinExistence type="inferred from homology"/>
<dbReference type="PRINTS" id="PR00081">
    <property type="entry name" value="GDHRDH"/>
</dbReference>
<evidence type="ECO:0000256" key="3">
    <source>
        <dbReference type="SAM" id="MobiDB-lite"/>
    </source>
</evidence>